<organism evidence="1">
    <name type="scientific">marine sediment metagenome</name>
    <dbReference type="NCBI Taxonomy" id="412755"/>
    <lineage>
        <taxon>unclassified sequences</taxon>
        <taxon>metagenomes</taxon>
        <taxon>ecological metagenomes</taxon>
    </lineage>
</organism>
<evidence type="ECO:0000313" key="1">
    <source>
        <dbReference type="EMBL" id="GAI28247.1"/>
    </source>
</evidence>
<protein>
    <submittedName>
        <fullName evidence="1">Uncharacterized protein</fullName>
    </submittedName>
</protein>
<comment type="caution">
    <text evidence="1">The sequence shown here is derived from an EMBL/GenBank/DDBJ whole genome shotgun (WGS) entry which is preliminary data.</text>
</comment>
<accession>X1M9D6</accession>
<proteinExistence type="predicted"/>
<reference evidence="1" key="1">
    <citation type="journal article" date="2014" name="Front. Microbiol.">
        <title>High frequency of phylogenetically diverse reductive dehalogenase-homologous genes in deep subseafloor sedimentary metagenomes.</title>
        <authorList>
            <person name="Kawai M."/>
            <person name="Futagami T."/>
            <person name="Toyoda A."/>
            <person name="Takaki Y."/>
            <person name="Nishi S."/>
            <person name="Hori S."/>
            <person name="Arai W."/>
            <person name="Tsubouchi T."/>
            <person name="Morono Y."/>
            <person name="Uchiyama I."/>
            <person name="Ito T."/>
            <person name="Fujiyama A."/>
            <person name="Inagaki F."/>
            <person name="Takami H."/>
        </authorList>
    </citation>
    <scope>NUCLEOTIDE SEQUENCE</scope>
    <source>
        <strain evidence="1">Expedition CK06-06</strain>
    </source>
</reference>
<dbReference type="EMBL" id="BARV01019198">
    <property type="protein sequence ID" value="GAI28247.1"/>
    <property type="molecule type" value="Genomic_DNA"/>
</dbReference>
<dbReference type="AlphaFoldDB" id="X1M9D6"/>
<feature type="non-terminal residue" evidence="1">
    <location>
        <position position="46"/>
    </location>
</feature>
<name>X1M9D6_9ZZZZ</name>
<gene>
    <name evidence="1" type="ORF">S06H3_32297</name>
</gene>
<sequence length="46" mass="5059">MEFKSEVNTYLGLKDKYGKIINEQILIIAKAGKGKTLAGEGIAEKF</sequence>